<dbReference type="SUPFAM" id="SSF110849">
    <property type="entry name" value="ParB/Sulfiredoxin"/>
    <property type="match status" value="1"/>
</dbReference>
<reference evidence="1 2" key="1">
    <citation type="journal article" date="2016" name="Front. Microbiol.">
        <title>Comprehensive Phylogenetic Analysis of Bovine Non-aureus Staphylococci Species Based on Whole-Genome Sequencing.</title>
        <authorList>
            <person name="Naushad S."/>
            <person name="Barkema H.W."/>
            <person name="Luby C."/>
            <person name="Condas L.A."/>
            <person name="Nobrega D.B."/>
            <person name="Carson D.A."/>
            <person name="De Buck J."/>
        </authorList>
    </citation>
    <scope>NUCLEOTIDE SEQUENCE [LARGE SCALE GENOMIC DNA]</scope>
    <source>
        <strain evidence="1 2">SNUC 4554</strain>
    </source>
</reference>
<evidence type="ECO:0000313" key="1">
    <source>
        <dbReference type="EMBL" id="RIN01973.1"/>
    </source>
</evidence>
<dbReference type="InterPro" id="IPR036086">
    <property type="entry name" value="ParB/Sulfiredoxin_sf"/>
</dbReference>
<keyword evidence="2" id="KW-1185">Reference proteome</keyword>
<dbReference type="RefSeq" id="WP_119584528.1">
    <property type="nucleotide sequence ID" value="NZ_JAWVBI010000001.1"/>
</dbReference>
<sequence length="401" mass="47099">MLKETNISKTEETKKLTIDGLTKIYPVYKIRISELYYNDQNDRIATWISKYKAENNVSAIDKTDTNHYNNIIAEFIKKSDEAAFKKTMNNIKAIGQQEPVIILTDGRVIDGNRRFTCIRELSKDDEKFNYIEGVLIDKDIEESKKEIKLLELYLQHGREERVGYTPIDRLVGIYNDIIENELITVKEYARNTEQTETEVKKLVNRAVLMVEFLEFITMPKHFYIARELDLDGPLNEINTVLNKVNDDEQKEDLKNVIFNIIMVKPDGDLTRYIRNIKPLINSRQFEPFLEEQLNHAEKVQEWIEESDKDVDLKFLNEEIRGNTEMVEEISESYDKYQERIKKSETKSAPKKQVEKAIEAIQNIDKMILISLEDEKTEEFLKTLNHLEKEVETIKDEVGKDD</sequence>
<dbReference type="AlphaFoldDB" id="A0A418IHA3"/>
<evidence type="ECO:0008006" key="3">
    <source>
        <dbReference type="Google" id="ProtNLM"/>
    </source>
</evidence>
<name>A0A418IHA3_9STAP</name>
<protein>
    <recommendedName>
        <fullName evidence="3">ParB/Sulfiredoxin domain-containing protein</fullName>
    </recommendedName>
</protein>
<evidence type="ECO:0000313" key="2">
    <source>
        <dbReference type="Proteomes" id="UP000286317"/>
    </source>
</evidence>
<proteinExistence type="predicted"/>
<accession>A0A418IHA3</accession>
<organism evidence="1 2">
    <name type="scientific">Staphylococcus shinii</name>
    <dbReference type="NCBI Taxonomy" id="2912228"/>
    <lineage>
        <taxon>Bacteria</taxon>
        <taxon>Bacillati</taxon>
        <taxon>Bacillota</taxon>
        <taxon>Bacilli</taxon>
        <taxon>Bacillales</taxon>
        <taxon>Staphylococcaceae</taxon>
        <taxon>Staphylococcus</taxon>
    </lineage>
</organism>
<dbReference type="OrthoDB" id="5194822at2"/>
<gene>
    <name evidence="1" type="ORF">BU112_04090</name>
</gene>
<dbReference type="EMBL" id="QXUF01000018">
    <property type="protein sequence ID" value="RIN01973.1"/>
    <property type="molecule type" value="Genomic_DNA"/>
</dbReference>
<dbReference type="Proteomes" id="UP000286317">
    <property type="component" value="Unassembled WGS sequence"/>
</dbReference>
<comment type="caution">
    <text evidence="1">The sequence shown here is derived from an EMBL/GenBank/DDBJ whole genome shotgun (WGS) entry which is preliminary data.</text>
</comment>